<keyword evidence="9" id="KW-1185">Reference proteome</keyword>
<evidence type="ECO:0000256" key="5">
    <source>
        <dbReference type="SAM" id="MobiDB-lite"/>
    </source>
</evidence>
<feature type="compositionally biased region" description="Basic and acidic residues" evidence="5">
    <location>
        <begin position="718"/>
        <end position="736"/>
    </location>
</feature>
<evidence type="ECO:0000256" key="3">
    <source>
        <dbReference type="ARBA" id="ARBA00022737"/>
    </source>
</evidence>
<keyword evidence="2 6" id="KW-0732">Signal</keyword>
<dbReference type="Proteomes" id="UP001159405">
    <property type="component" value="Unassembled WGS sequence"/>
</dbReference>
<dbReference type="InterPro" id="IPR003599">
    <property type="entry name" value="Ig_sub"/>
</dbReference>
<keyword evidence="4" id="KW-1015">Disulfide bond</keyword>
<organism evidence="8 9">
    <name type="scientific">Porites lobata</name>
    <dbReference type="NCBI Taxonomy" id="104759"/>
    <lineage>
        <taxon>Eukaryota</taxon>
        <taxon>Metazoa</taxon>
        <taxon>Cnidaria</taxon>
        <taxon>Anthozoa</taxon>
        <taxon>Hexacorallia</taxon>
        <taxon>Scleractinia</taxon>
        <taxon>Fungiina</taxon>
        <taxon>Poritidae</taxon>
        <taxon>Porites</taxon>
    </lineage>
</organism>
<dbReference type="Pfam" id="PF13927">
    <property type="entry name" value="Ig_3"/>
    <property type="match status" value="2"/>
</dbReference>
<dbReference type="SMART" id="SM00082">
    <property type="entry name" value="LRRCT"/>
    <property type="match status" value="1"/>
</dbReference>
<feature type="chain" id="PRO_5046969780" description="Ig-like domain-containing protein" evidence="6">
    <location>
        <begin position="20"/>
        <end position="810"/>
    </location>
</feature>
<dbReference type="SMART" id="SM00365">
    <property type="entry name" value="LRR_SD22"/>
    <property type="match status" value="5"/>
</dbReference>
<feature type="region of interest" description="Disordered" evidence="5">
    <location>
        <begin position="685"/>
        <end position="810"/>
    </location>
</feature>
<gene>
    <name evidence="8" type="ORF">PLOB_00003889</name>
</gene>
<dbReference type="PROSITE" id="PS51450">
    <property type="entry name" value="LRR"/>
    <property type="match status" value="4"/>
</dbReference>
<evidence type="ECO:0000313" key="9">
    <source>
        <dbReference type="Proteomes" id="UP001159405"/>
    </source>
</evidence>
<feature type="compositionally biased region" description="Acidic residues" evidence="5">
    <location>
        <begin position="749"/>
        <end position="758"/>
    </location>
</feature>
<name>A0ABN8QAG9_9CNID</name>
<dbReference type="PROSITE" id="PS01186">
    <property type="entry name" value="EGF_2"/>
    <property type="match status" value="1"/>
</dbReference>
<reference evidence="8 9" key="1">
    <citation type="submission" date="2022-05" db="EMBL/GenBank/DDBJ databases">
        <authorList>
            <consortium name="Genoscope - CEA"/>
            <person name="William W."/>
        </authorList>
    </citation>
    <scope>NUCLEOTIDE SEQUENCE [LARGE SCALE GENOMIC DNA]</scope>
</reference>
<dbReference type="Gene3D" id="2.60.40.10">
    <property type="entry name" value="Immunoglobulins"/>
    <property type="match status" value="2"/>
</dbReference>
<dbReference type="InterPro" id="IPR003591">
    <property type="entry name" value="Leu-rich_rpt_typical-subtyp"/>
</dbReference>
<feature type="domain" description="Ig-like" evidence="7">
    <location>
        <begin position="538"/>
        <end position="640"/>
    </location>
</feature>
<dbReference type="InterPro" id="IPR003598">
    <property type="entry name" value="Ig_sub2"/>
</dbReference>
<protein>
    <recommendedName>
        <fullName evidence="7">Ig-like domain-containing protein</fullName>
    </recommendedName>
</protein>
<dbReference type="InterPro" id="IPR007110">
    <property type="entry name" value="Ig-like_dom"/>
</dbReference>
<dbReference type="PROSITE" id="PS50835">
    <property type="entry name" value="IG_LIKE"/>
    <property type="match status" value="2"/>
</dbReference>
<dbReference type="InterPro" id="IPR000372">
    <property type="entry name" value="LRRNT"/>
</dbReference>
<keyword evidence="1" id="KW-0433">Leucine-rich repeat</keyword>
<dbReference type="InterPro" id="IPR036179">
    <property type="entry name" value="Ig-like_dom_sf"/>
</dbReference>
<evidence type="ECO:0000256" key="1">
    <source>
        <dbReference type="ARBA" id="ARBA00022614"/>
    </source>
</evidence>
<dbReference type="InterPro" id="IPR013783">
    <property type="entry name" value="Ig-like_fold"/>
</dbReference>
<dbReference type="EMBL" id="CALNXK010000115">
    <property type="protein sequence ID" value="CAH3160045.1"/>
    <property type="molecule type" value="Genomic_DNA"/>
</dbReference>
<keyword evidence="3" id="KW-0677">Repeat</keyword>
<dbReference type="InterPro" id="IPR001611">
    <property type="entry name" value="Leu-rich_rpt"/>
</dbReference>
<accession>A0ABN8QAG9</accession>
<comment type="caution">
    <text evidence="8">The sequence shown here is derived from an EMBL/GenBank/DDBJ whole genome shotgun (WGS) entry which is preliminary data.</text>
</comment>
<proteinExistence type="predicted"/>
<dbReference type="InterPro" id="IPR000742">
    <property type="entry name" value="EGF"/>
</dbReference>
<dbReference type="Pfam" id="PF13855">
    <property type="entry name" value="LRR_8"/>
    <property type="match status" value="3"/>
</dbReference>
<dbReference type="SMART" id="SM00408">
    <property type="entry name" value="IGc2"/>
    <property type="match status" value="2"/>
</dbReference>
<evidence type="ECO:0000313" key="8">
    <source>
        <dbReference type="EMBL" id="CAH3160045.1"/>
    </source>
</evidence>
<evidence type="ECO:0000256" key="6">
    <source>
        <dbReference type="SAM" id="SignalP"/>
    </source>
</evidence>
<dbReference type="InterPro" id="IPR050541">
    <property type="entry name" value="LRR_TM_domain-containing"/>
</dbReference>
<evidence type="ECO:0000256" key="2">
    <source>
        <dbReference type="ARBA" id="ARBA00022729"/>
    </source>
</evidence>
<dbReference type="Gene3D" id="3.80.10.10">
    <property type="entry name" value="Ribonuclease Inhibitor"/>
    <property type="match status" value="2"/>
</dbReference>
<evidence type="ECO:0000259" key="7">
    <source>
        <dbReference type="PROSITE" id="PS50835"/>
    </source>
</evidence>
<dbReference type="SUPFAM" id="SSF48726">
    <property type="entry name" value="Immunoglobulin"/>
    <property type="match status" value="2"/>
</dbReference>
<dbReference type="SMART" id="SM00013">
    <property type="entry name" value="LRRNT"/>
    <property type="match status" value="1"/>
</dbReference>
<dbReference type="PANTHER" id="PTHR24369:SF213">
    <property type="entry name" value="INSULIN LIKE GROWTH FACTOR BINDING PROTEIN ACID LABILE SUBUNIT"/>
    <property type="match status" value="1"/>
</dbReference>
<evidence type="ECO:0000256" key="4">
    <source>
        <dbReference type="ARBA" id="ARBA00023157"/>
    </source>
</evidence>
<dbReference type="InterPro" id="IPR032675">
    <property type="entry name" value="LRR_dom_sf"/>
</dbReference>
<dbReference type="SMART" id="SM00369">
    <property type="entry name" value="LRR_TYP"/>
    <property type="match status" value="13"/>
</dbReference>
<sequence length="810" mass="89926">MKLLIALFALILFCAWSASQILTPCPDQCVCEEQFFEESRGVGAKVNCSGRRLKKFPWPLPQLTTTLLLQNNRISRLEGWHFNNMVYLMELHLEGNRIKKIRQGSLGYLPSLHTLYLQDNRIEELAFGVFRNCSRLKTLNLARNKLPKLTYAAFDGLDQLETLDLSGNAISTLEDGTFVGLHRLQTLLLHSNQITNIGAYLFADVFSLTSLYLYKNRISVIEKDAFSRLLSLKILSLSDNKITRVPQRMVKGLKNLEELYLHRNRINEIEPWTFTATKKLRQLYLYSNLLTFIPDNMFEELYSLRVLHLGINTITYIADDAFRDLGNLNLLYLDSNHLTLLNSKTFNGLRSLKDLHIFFNNISYVGKGTFDHLKSLSRLLWDVPEAYRQSMPPSDVVTKGSALHCDCNVRWLKEWLLDKNLGDITCASPAKVKGVSVTKLKEKHLVCEPLKVSVYPKKTLVLLGQNVQLHCESNTGATFSWMLNGTLLETDQYRVSNPLGTLTLKGLAEEDLGEYVCVAQSEAGFAASHAMVTAGVRPQFTTYPEPVDATVPQKPVVFKCQARGSPAPAIKWFKDDLLIVGTPEESRFHITMEGSLVFMGKRYHITREGSLVIFDPRVEDEGTYKCQAENALGQVSYGVSLYVEMDDKCQRGCNKGGVCTAVQYECICTKGFYKKGDQCVEEKKKTTKKTGEFGSGSGSGSGSEPDKGSGSGSQTGSEGKEKSGIETSGSHKEKPTKSISNVGSGAGVDQEESGDESPTEQGSGKESSGGYAGGESDDGSFETWEPGKKKSKKFGRGQAQPINPLDAPPS</sequence>
<dbReference type="SUPFAM" id="SSF52058">
    <property type="entry name" value="L domain-like"/>
    <property type="match status" value="1"/>
</dbReference>
<feature type="signal peptide" evidence="6">
    <location>
        <begin position="1"/>
        <end position="19"/>
    </location>
</feature>
<dbReference type="PANTHER" id="PTHR24369">
    <property type="entry name" value="ANTIGEN BSP, PUTATIVE-RELATED"/>
    <property type="match status" value="1"/>
</dbReference>
<dbReference type="InterPro" id="IPR000483">
    <property type="entry name" value="Cys-rich_flank_reg_C"/>
</dbReference>
<dbReference type="SMART" id="SM00409">
    <property type="entry name" value="IG"/>
    <property type="match status" value="2"/>
</dbReference>
<feature type="domain" description="Ig-like" evidence="7">
    <location>
        <begin position="449"/>
        <end position="533"/>
    </location>
</feature>